<dbReference type="EMBL" id="POAF01000008">
    <property type="protein sequence ID" value="RBL99359.1"/>
    <property type="molecule type" value="Genomic_DNA"/>
</dbReference>
<dbReference type="PROSITE" id="PS51819">
    <property type="entry name" value="VOC"/>
    <property type="match status" value="1"/>
</dbReference>
<sequence length="118" mass="12952">MFKSLLANCTVSDLKRAEQWYMRLLSREPDRRPMDGLLEWHLGHGFGLQVWHEPERAGRSTVVLEVSNLDSEALRLSKAGFVHGGPEQGGGARILQLADPDGNRIVIAGPGVIPDPGE</sequence>
<evidence type="ECO:0000259" key="1">
    <source>
        <dbReference type="PROSITE" id="PS51819"/>
    </source>
</evidence>
<accession>A0A365YAL4</accession>
<dbReference type="SUPFAM" id="SSF54593">
    <property type="entry name" value="Glyoxalase/Bleomycin resistance protein/Dihydroxybiphenyl dioxygenase"/>
    <property type="match status" value="1"/>
</dbReference>
<dbReference type="Proteomes" id="UP000252167">
    <property type="component" value="Unassembled WGS sequence"/>
</dbReference>
<feature type="domain" description="VOC" evidence="1">
    <location>
        <begin position="1"/>
        <end position="110"/>
    </location>
</feature>
<dbReference type="AlphaFoldDB" id="A0A365YAL4"/>
<gene>
    <name evidence="2" type="ORF">C1H84_15355</name>
</gene>
<protein>
    <submittedName>
        <fullName evidence="2">Glyoxalase</fullName>
    </submittedName>
</protein>
<proteinExistence type="predicted"/>
<organism evidence="2 3">
    <name type="scientific">Glutamicibacter soli</name>
    <dbReference type="NCBI Taxonomy" id="453836"/>
    <lineage>
        <taxon>Bacteria</taxon>
        <taxon>Bacillati</taxon>
        <taxon>Actinomycetota</taxon>
        <taxon>Actinomycetes</taxon>
        <taxon>Micrococcales</taxon>
        <taxon>Micrococcaceae</taxon>
        <taxon>Glutamicibacter</taxon>
    </lineage>
</organism>
<comment type="caution">
    <text evidence="2">The sequence shown here is derived from an EMBL/GenBank/DDBJ whole genome shotgun (WGS) entry which is preliminary data.</text>
</comment>
<evidence type="ECO:0000313" key="3">
    <source>
        <dbReference type="Proteomes" id="UP000252167"/>
    </source>
</evidence>
<dbReference type="RefSeq" id="WP_113607895.1">
    <property type="nucleotide sequence ID" value="NZ_POAF01000008.1"/>
</dbReference>
<dbReference type="Gene3D" id="3.10.180.10">
    <property type="entry name" value="2,3-Dihydroxybiphenyl 1,2-Dioxygenase, domain 1"/>
    <property type="match status" value="1"/>
</dbReference>
<dbReference type="InterPro" id="IPR029068">
    <property type="entry name" value="Glyas_Bleomycin-R_OHBP_Dase"/>
</dbReference>
<dbReference type="CDD" id="cd06587">
    <property type="entry name" value="VOC"/>
    <property type="match status" value="1"/>
</dbReference>
<reference evidence="2 3" key="1">
    <citation type="submission" date="2018-01" db="EMBL/GenBank/DDBJ databases">
        <title>Glutamicibacter soli strain NHPC-3 Whole genome sequence and assembly.</title>
        <authorList>
            <person name="Choudhury P."/>
            <person name="Gupta D."/>
            <person name="Sengupta K."/>
            <person name="Jawed A."/>
            <person name="Sultana N."/>
            <person name="Saha P."/>
        </authorList>
    </citation>
    <scope>NUCLEOTIDE SEQUENCE [LARGE SCALE GENOMIC DNA]</scope>
    <source>
        <strain evidence="2 3">NHPC-3</strain>
    </source>
</reference>
<keyword evidence="3" id="KW-1185">Reference proteome</keyword>
<evidence type="ECO:0000313" key="2">
    <source>
        <dbReference type="EMBL" id="RBL99359.1"/>
    </source>
</evidence>
<name>A0A365YAL4_9MICC</name>
<dbReference type="InterPro" id="IPR037523">
    <property type="entry name" value="VOC_core"/>
</dbReference>